<evidence type="ECO:0000313" key="2">
    <source>
        <dbReference type="Proteomes" id="UP001341840"/>
    </source>
</evidence>
<gene>
    <name evidence="1" type="ORF">PIB30_083955</name>
</gene>
<sequence>MEKKTNIVRSLNDCPKDFEWGAKSRYSRYEDVPSGQALRRSRELWMRTVLSYFEKWRIRNLVKTFVSLERELYGWVDEEIFTQPSVVEADAFPELRREMRLAVGRAAEGDYALEATGPSDRLPFHA</sequence>
<dbReference type="EMBL" id="JASCZI010182589">
    <property type="protein sequence ID" value="MED6188210.1"/>
    <property type="molecule type" value="Genomic_DNA"/>
</dbReference>
<reference evidence="1 2" key="1">
    <citation type="journal article" date="2023" name="Plants (Basel)">
        <title>Bridging the Gap: Combining Genomics and Transcriptomics Approaches to Understand Stylosanthes scabra, an Orphan Legume from the Brazilian Caatinga.</title>
        <authorList>
            <person name="Ferreira-Neto J.R.C."/>
            <person name="da Silva M.D."/>
            <person name="Binneck E."/>
            <person name="de Melo N.F."/>
            <person name="da Silva R.H."/>
            <person name="de Melo A.L.T.M."/>
            <person name="Pandolfi V."/>
            <person name="Bustamante F.O."/>
            <person name="Brasileiro-Vidal A.C."/>
            <person name="Benko-Iseppon A.M."/>
        </authorList>
    </citation>
    <scope>NUCLEOTIDE SEQUENCE [LARGE SCALE GENOMIC DNA]</scope>
    <source>
        <tissue evidence="1">Leaves</tissue>
    </source>
</reference>
<name>A0ABU6WV51_9FABA</name>
<proteinExistence type="predicted"/>
<comment type="caution">
    <text evidence="1">The sequence shown here is derived from an EMBL/GenBank/DDBJ whole genome shotgun (WGS) entry which is preliminary data.</text>
</comment>
<accession>A0ABU6WV51</accession>
<dbReference type="Proteomes" id="UP001341840">
    <property type="component" value="Unassembled WGS sequence"/>
</dbReference>
<protein>
    <submittedName>
        <fullName evidence="1">Uncharacterized protein</fullName>
    </submittedName>
</protein>
<keyword evidence="2" id="KW-1185">Reference proteome</keyword>
<organism evidence="1 2">
    <name type="scientific">Stylosanthes scabra</name>
    <dbReference type="NCBI Taxonomy" id="79078"/>
    <lineage>
        <taxon>Eukaryota</taxon>
        <taxon>Viridiplantae</taxon>
        <taxon>Streptophyta</taxon>
        <taxon>Embryophyta</taxon>
        <taxon>Tracheophyta</taxon>
        <taxon>Spermatophyta</taxon>
        <taxon>Magnoliopsida</taxon>
        <taxon>eudicotyledons</taxon>
        <taxon>Gunneridae</taxon>
        <taxon>Pentapetalae</taxon>
        <taxon>rosids</taxon>
        <taxon>fabids</taxon>
        <taxon>Fabales</taxon>
        <taxon>Fabaceae</taxon>
        <taxon>Papilionoideae</taxon>
        <taxon>50 kb inversion clade</taxon>
        <taxon>dalbergioids sensu lato</taxon>
        <taxon>Dalbergieae</taxon>
        <taxon>Pterocarpus clade</taxon>
        <taxon>Stylosanthes</taxon>
    </lineage>
</organism>
<evidence type="ECO:0000313" key="1">
    <source>
        <dbReference type="EMBL" id="MED6188210.1"/>
    </source>
</evidence>